<evidence type="ECO:0000256" key="2">
    <source>
        <dbReference type="ARBA" id="ARBA00022723"/>
    </source>
</evidence>
<feature type="domain" description="Peptidase M20 dimerisation" evidence="5">
    <location>
        <begin position="175"/>
        <end position="270"/>
    </location>
</feature>
<dbReference type="Gene3D" id="3.30.70.360">
    <property type="match status" value="1"/>
</dbReference>
<dbReference type="SUPFAM" id="SSF55031">
    <property type="entry name" value="Bacterial exopeptidase dimerisation domain"/>
    <property type="match status" value="1"/>
</dbReference>
<keyword evidence="4" id="KW-0862">Zinc</keyword>
<sequence>MDRERRLLLSAQQLLADMVDRLATLVACESAPGSLPHLESCADLLARWGSQVLGRPARRVVIDGLPHLLWPAADQRVLLLGHFDTVFPIGTTRSRPFTVQGDIATGPGVLDMKGGIVQMLAALRLVEDTSAVGVLLTCDEETGSVTSRPLIEAEARRSAAVLVCEAATPEGHVKVARKGGSVYSLTIQGRAAHAGVEPQRGINATVEVAHQVLALGRLGVADSGGTSVTPTLLSAGTTTNTVPESASLAVDVRAWTRDELERVDHAIRGLVPVLSDATLAVGGGINRYPMPAELARPLLALARSTARRLGIADLAGAYAAGASDGNFTAALGVPTLDGLGAVGGGAHAADEYIRLDRMPERAALLAGLVETLAAARRAEAAKAGGIP</sequence>
<evidence type="ECO:0000256" key="1">
    <source>
        <dbReference type="ARBA" id="ARBA00001947"/>
    </source>
</evidence>
<comment type="caution">
    <text evidence="6">The sequence shown here is derived from an EMBL/GenBank/DDBJ whole genome shotgun (WGS) entry which is preliminary data.</text>
</comment>
<organism evidence="6 7">
    <name type="scientific">Dactylosporangium maewongense</name>
    <dbReference type="NCBI Taxonomy" id="634393"/>
    <lineage>
        <taxon>Bacteria</taxon>
        <taxon>Bacillati</taxon>
        <taxon>Actinomycetota</taxon>
        <taxon>Actinomycetes</taxon>
        <taxon>Micromonosporales</taxon>
        <taxon>Micromonosporaceae</taxon>
        <taxon>Dactylosporangium</taxon>
    </lineage>
</organism>
<dbReference type="Pfam" id="PF01546">
    <property type="entry name" value="Peptidase_M20"/>
    <property type="match status" value="1"/>
</dbReference>
<proteinExistence type="predicted"/>
<keyword evidence="2" id="KW-0479">Metal-binding</keyword>
<dbReference type="InterPro" id="IPR036264">
    <property type="entry name" value="Bact_exopeptidase_dim_dom"/>
</dbReference>
<name>A0ABN2ARY5_9ACTN</name>
<evidence type="ECO:0000313" key="7">
    <source>
        <dbReference type="Proteomes" id="UP001501470"/>
    </source>
</evidence>
<dbReference type="InterPro" id="IPR050072">
    <property type="entry name" value="Peptidase_M20A"/>
</dbReference>
<dbReference type="SUPFAM" id="SSF53187">
    <property type="entry name" value="Zn-dependent exopeptidases"/>
    <property type="match status" value="1"/>
</dbReference>
<dbReference type="Proteomes" id="UP001501470">
    <property type="component" value="Unassembled WGS sequence"/>
</dbReference>
<dbReference type="InterPro" id="IPR011650">
    <property type="entry name" value="Peptidase_M20_dimer"/>
</dbReference>
<dbReference type="InterPro" id="IPR017150">
    <property type="entry name" value="Pept_M20_glutamate_carboxypep"/>
</dbReference>
<keyword evidence="7" id="KW-1185">Reference proteome</keyword>
<protein>
    <submittedName>
        <fullName evidence="6">M20 family metallopeptidase</fullName>
    </submittedName>
</protein>
<gene>
    <name evidence="6" type="ORF">GCM10009827_047260</name>
</gene>
<evidence type="ECO:0000256" key="4">
    <source>
        <dbReference type="ARBA" id="ARBA00022833"/>
    </source>
</evidence>
<accession>A0ABN2ARY5</accession>
<dbReference type="Pfam" id="PF07687">
    <property type="entry name" value="M20_dimer"/>
    <property type="match status" value="1"/>
</dbReference>
<dbReference type="RefSeq" id="WP_344504224.1">
    <property type="nucleotide sequence ID" value="NZ_BAAAQD010000009.1"/>
</dbReference>
<dbReference type="PANTHER" id="PTHR43808:SF9">
    <property type="entry name" value="BLL0789 PROTEIN"/>
    <property type="match status" value="1"/>
</dbReference>
<keyword evidence="3" id="KW-0378">Hydrolase</keyword>
<comment type="cofactor">
    <cofactor evidence="1">
        <name>Zn(2+)</name>
        <dbReference type="ChEBI" id="CHEBI:29105"/>
    </cofactor>
</comment>
<evidence type="ECO:0000256" key="3">
    <source>
        <dbReference type="ARBA" id="ARBA00022801"/>
    </source>
</evidence>
<dbReference type="PANTHER" id="PTHR43808">
    <property type="entry name" value="ACETYLORNITHINE DEACETYLASE"/>
    <property type="match status" value="1"/>
</dbReference>
<dbReference type="InterPro" id="IPR002933">
    <property type="entry name" value="Peptidase_M20"/>
</dbReference>
<dbReference type="PROSITE" id="PS00758">
    <property type="entry name" value="ARGE_DAPE_CPG2_1"/>
    <property type="match status" value="1"/>
</dbReference>
<dbReference type="PIRSF" id="PIRSF037238">
    <property type="entry name" value="Carboxypeptidase_G2"/>
    <property type="match status" value="1"/>
</dbReference>
<evidence type="ECO:0000259" key="5">
    <source>
        <dbReference type="Pfam" id="PF07687"/>
    </source>
</evidence>
<dbReference type="Gene3D" id="3.40.630.10">
    <property type="entry name" value="Zn peptidases"/>
    <property type="match status" value="1"/>
</dbReference>
<reference evidence="6 7" key="1">
    <citation type="journal article" date="2019" name="Int. J. Syst. Evol. Microbiol.">
        <title>The Global Catalogue of Microorganisms (GCM) 10K type strain sequencing project: providing services to taxonomists for standard genome sequencing and annotation.</title>
        <authorList>
            <consortium name="The Broad Institute Genomics Platform"/>
            <consortium name="The Broad Institute Genome Sequencing Center for Infectious Disease"/>
            <person name="Wu L."/>
            <person name="Ma J."/>
        </authorList>
    </citation>
    <scope>NUCLEOTIDE SEQUENCE [LARGE SCALE GENOMIC DNA]</scope>
    <source>
        <strain evidence="6 7">JCM 15933</strain>
    </source>
</reference>
<dbReference type="InterPro" id="IPR001261">
    <property type="entry name" value="ArgE/DapE_CS"/>
</dbReference>
<dbReference type="EMBL" id="BAAAQD010000009">
    <property type="protein sequence ID" value="GAA1525133.1"/>
    <property type="molecule type" value="Genomic_DNA"/>
</dbReference>
<evidence type="ECO:0000313" key="6">
    <source>
        <dbReference type="EMBL" id="GAA1525133.1"/>
    </source>
</evidence>